<name>A0A1X7N1B4_9HYPH</name>
<feature type="region of interest" description="Disordered" evidence="1">
    <location>
        <begin position="103"/>
        <end position="125"/>
    </location>
</feature>
<organism evidence="2 3">
    <name type="scientific">Mesorhizobium australicum</name>
    <dbReference type="NCBI Taxonomy" id="536018"/>
    <lineage>
        <taxon>Bacteria</taxon>
        <taxon>Pseudomonadati</taxon>
        <taxon>Pseudomonadota</taxon>
        <taxon>Alphaproteobacteria</taxon>
        <taxon>Hyphomicrobiales</taxon>
        <taxon>Phyllobacteriaceae</taxon>
        <taxon>Mesorhizobium</taxon>
    </lineage>
</organism>
<keyword evidence="3" id="KW-1185">Reference proteome</keyword>
<evidence type="ECO:0000256" key="1">
    <source>
        <dbReference type="SAM" id="MobiDB-lite"/>
    </source>
</evidence>
<evidence type="ECO:0000313" key="3">
    <source>
        <dbReference type="Proteomes" id="UP000193083"/>
    </source>
</evidence>
<dbReference type="AlphaFoldDB" id="A0A1X7N1B4"/>
<evidence type="ECO:0000313" key="2">
    <source>
        <dbReference type="EMBL" id="SMH30162.1"/>
    </source>
</evidence>
<protein>
    <submittedName>
        <fullName evidence="2">Uncharacterized protein</fullName>
    </submittedName>
</protein>
<reference evidence="2 3" key="1">
    <citation type="submission" date="2017-04" db="EMBL/GenBank/DDBJ databases">
        <authorList>
            <person name="Afonso C.L."/>
            <person name="Miller P.J."/>
            <person name="Scott M.A."/>
            <person name="Spackman E."/>
            <person name="Goraichik I."/>
            <person name="Dimitrov K.M."/>
            <person name="Suarez D.L."/>
            <person name="Swayne D.E."/>
        </authorList>
    </citation>
    <scope>NUCLEOTIDE SEQUENCE [LARGE SCALE GENOMIC DNA]</scope>
    <source>
        <strain evidence="2 3">B5P</strain>
    </source>
</reference>
<dbReference type="RefSeq" id="WP_085463141.1">
    <property type="nucleotide sequence ID" value="NZ_FXBL01000004.1"/>
</dbReference>
<accession>A0A1X7N1B4</accession>
<proteinExistence type="predicted"/>
<dbReference type="Proteomes" id="UP000193083">
    <property type="component" value="Unassembled WGS sequence"/>
</dbReference>
<gene>
    <name evidence="2" type="ORF">SAMN02982922_1007</name>
</gene>
<dbReference type="EMBL" id="FXBL01000004">
    <property type="protein sequence ID" value="SMH30162.1"/>
    <property type="molecule type" value="Genomic_DNA"/>
</dbReference>
<sequence length="125" mass="14037">MTERLTPEERGVLDGARNYFNMMARLIHRAKMARRVIGTGVTLKETASLHDDMQAHRNAVCRLDKGDHLSTEYREDLHDVALILSTDLLSAWRCLVSEAAGTQSFPTPPLKKPTMYEHSASNGWG</sequence>